<name>A0A1H7ZFV8_9RHOB</name>
<dbReference type="EMBL" id="FOCE01000001">
    <property type="protein sequence ID" value="SEM56399.1"/>
    <property type="molecule type" value="Genomic_DNA"/>
</dbReference>
<evidence type="ECO:0000256" key="5">
    <source>
        <dbReference type="ARBA" id="ARBA00022989"/>
    </source>
</evidence>
<evidence type="ECO:0000256" key="7">
    <source>
        <dbReference type="SAM" id="Phobius"/>
    </source>
</evidence>
<evidence type="ECO:0000256" key="3">
    <source>
        <dbReference type="ARBA" id="ARBA00022475"/>
    </source>
</evidence>
<feature type="transmembrane region" description="Helical" evidence="7">
    <location>
        <begin position="6"/>
        <end position="24"/>
    </location>
</feature>
<feature type="transmembrane region" description="Helical" evidence="7">
    <location>
        <begin position="36"/>
        <end position="60"/>
    </location>
</feature>
<reference evidence="8 9" key="1">
    <citation type="submission" date="2016-10" db="EMBL/GenBank/DDBJ databases">
        <authorList>
            <person name="de Groot N.N."/>
        </authorList>
    </citation>
    <scope>NUCLEOTIDE SEQUENCE [LARGE SCALE GENOMIC DNA]</scope>
    <source>
        <strain evidence="8 9">DSM 3857</strain>
    </source>
</reference>
<dbReference type="InterPro" id="IPR001123">
    <property type="entry name" value="LeuE-type"/>
</dbReference>
<evidence type="ECO:0000256" key="1">
    <source>
        <dbReference type="ARBA" id="ARBA00004651"/>
    </source>
</evidence>
<dbReference type="PANTHER" id="PTHR30086">
    <property type="entry name" value="ARGININE EXPORTER PROTEIN ARGO"/>
    <property type="match status" value="1"/>
</dbReference>
<comment type="subcellular location">
    <subcellularLocation>
        <location evidence="1">Cell membrane</location>
        <topology evidence="1">Multi-pass membrane protein</topology>
    </subcellularLocation>
</comment>
<sequence length="202" mass="21276">MSPEFLLTAFIVCITPGIGVIYTLSMTLGGGWRAGVWAAIGCTLATVLHLAVALAGLAALLLTSALLFQAVKFAGVAYLLWMAWAVLQGSGGMDIAPAAPAPALRVIWRGILLNILNPKLPLFFVAFLPQFLPAEGATLAQMAELGAGFSAMTLLTFLFYAGLAASGRQMLLDSPSVMRWMRRAFAASFAALGLRLAMERAA</sequence>
<evidence type="ECO:0000256" key="6">
    <source>
        <dbReference type="ARBA" id="ARBA00023136"/>
    </source>
</evidence>
<comment type="similarity">
    <text evidence="2">Belongs to the Rht family.</text>
</comment>
<feature type="transmembrane region" description="Helical" evidence="7">
    <location>
        <begin position="148"/>
        <end position="168"/>
    </location>
</feature>
<proteinExistence type="inferred from homology"/>
<dbReference type="Pfam" id="PF01810">
    <property type="entry name" value="LysE"/>
    <property type="match status" value="1"/>
</dbReference>
<organism evidence="8 9">
    <name type="scientific">Gemmobacter aquatilis</name>
    <dbReference type="NCBI Taxonomy" id="933059"/>
    <lineage>
        <taxon>Bacteria</taxon>
        <taxon>Pseudomonadati</taxon>
        <taxon>Pseudomonadota</taxon>
        <taxon>Alphaproteobacteria</taxon>
        <taxon>Rhodobacterales</taxon>
        <taxon>Paracoccaceae</taxon>
        <taxon>Gemmobacter</taxon>
    </lineage>
</organism>
<feature type="transmembrane region" description="Helical" evidence="7">
    <location>
        <begin position="107"/>
        <end position="128"/>
    </location>
</feature>
<protein>
    <submittedName>
        <fullName evidence="8">Threonine/homoserine/homoserine lactone efflux protein</fullName>
    </submittedName>
</protein>
<keyword evidence="5 7" id="KW-1133">Transmembrane helix</keyword>
<keyword evidence="4 7" id="KW-0812">Transmembrane</keyword>
<dbReference type="AlphaFoldDB" id="A0A1H7ZFV8"/>
<dbReference type="STRING" id="933059.SAMN04488103_101490"/>
<dbReference type="Proteomes" id="UP000198761">
    <property type="component" value="Unassembled WGS sequence"/>
</dbReference>
<feature type="transmembrane region" description="Helical" evidence="7">
    <location>
        <begin position="180"/>
        <end position="198"/>
    </location>
</feature>
<dbReference type="RefSeq" id="WP_091296236.1">
    <property type="nucleotide sequence ID" value="NZ_FOCE01000001.1"/>
</dbReference>
<dbReference type="GO" id="GO:0042970">
    <property type="term" value="F:homoserine transmembrane transporter activity"/>
    <property type="evidence" value="ECO:0007669"/>
    <property type="project" value="TreeGrafter"/>
</dbReference>
<evidence type="ECO:0000313" key="9">
    <source>
        <dbReference type="Proteomes" id="UP000198761"/>
    </source>
</evidence>
<dbReference type="GO" id="GO:0005886">
    <property type="term" value="C:plasma membrane"/>
    <property type="evidence" value="ECO:0007669"/>
    <property type="project" value="UniProtKB-SubCell"/>
</dbReference>
<evidence type="ECO:0000256" key="4">
    <source>
        <dbReference type="ARBA" id="ARBA00022692"/>
    </source>
</evidence>
<evidence type="ECO:0000313" key="8">
    <source>
        <dbReference type="EMBL" id="SEM56399.1"/>
    </source>
</evidence>
<accession>A0A1H7ZFV8</accession>
<dbReference type="OrthoDB" id="9804822at2"/>
<evidence type="ECO:0000256" key="2">
    <source>
        <dbReference type="ARBA" id="ARBA00007928"/>
    </source>
</evidence>
<keyword evidence="6 7" id="KW-0472">Membrane</keyword>
<feature type="transmembrane region" description="Helical" evidence="7">
    <location>
        <begin position="66"/>
        <end position="87"/>
    </location>
</feature>
<gene>
    <name evidence="8" type="ORF">SAMN04488103_101490</name>
</gene>
<keyword evidence="9" id="KW-1185">Reference proteome</keyword>
<dbReference type="PIRSF" id="PIRSF006324">
    <property type="entry name" value="LeuE"/>
    <property type="match status" value="1"/>
</dbReference>
<dbReference type="PANTHER" id="PTHR30086:SF14">
    <property type="entry name" value="HOMOSERINE_HOMOSERINE LACTONE EFFLUX PROTEIN"/>
    <property type="match status" value="1"/>
</dbReference>
<keyword evidence="3" id="KW-1003">Cell membrane</keyword>